<dbReference type="Gene3D" id="3.40.50.1820">
    <property type="entry name" value="alpha/beta hydrolase"/>
    <property type="match status" value="1"/>
</dbReference>
<comment type="caution">
    <text evidence="3">The sequence shown here is derived from an EMBL/GenBank/DDBJ whole genome shotgun (WGS) entry which is preliminary data.</text>
</comment>
<accession>A0ABQ6M9N3</accession>
<proteinExistence type="inferred from homology"/>
<protein>
    <recommendedName>
        <fullName evidence="5">Carboxypeptidase</fullName>
    </recommendedName>
</protein>
<dbReference type="InterPro" id="IPR033124">
    <property type="entry name" value="Ser_caboxypep_his_AS"/>
</dbReference>
<feature type="signal peptide" evidence="2">
    <location>
        <begin position="1"/>
        <end position="19"/>
    </location>
</feature>
<organism evidence="3 4">
    <name type="scientific">Tetraparma gracilis</name>
    <dbReference type="NCBI Taxonomy" id="2962635"/>
    <lineage>
        <taxon>Eukaryota</taxon>
        <taxon>Sar</taxon>
        <taxon>Stramenopiles</taxon>
        <taxon>Ochrophyta</taxon>
        <taxon>Bolidophyceae</taxon>
        <taxon>Parmales</taxon>
        <taxon>Triparmaceae</taxon>
        <taxon>Tetraparma</taxon>
    </lineage>
</organism>
<dbReference type="SUPFAM" id="SSF53474">
    <property type="entry name" value="alpha/beta-Hydrolases"/>
    <property type="match status" value="1"/>
</dbReference>
<dbReference type="EMBL" id="BRYB01003886">
    <property type="protein sequence ID" value="GMI22237.1"/>
    <property type="molecule type" value="Genomic_DNA"/>
</dbReference>
<keyword evidence="4" id="KW-1185">Reference proteome</keyword>
<dbReference type="Proteomes" id="UP001165060">
    <property type="component" value="Unassembled WGS sequence"/>
</dbReference>
<evidence type="ECO:0000313" key="3">
    <source>
        <dbReference type="EMBL" id="GMI22237.1"/>
    </source>
</evidence>
<dbReference type="Pfam" id="PF00450">
    <property type="entry name" value="Peptidase_S10"/>
    <property type="match status" value="1"/>
</dbReference>
<keyword evidence="2" id="KW-0732">Signal</keyword>
<dbReference type="PRINTS" id="PR00724">
    <property type="entry name" value="CRBOXYPTASEC"/>
</dbReference>
<dbReference type="Gene3D" id="3.40.50.12670">
    <property type="match status" value="1"/>
</dbReference>
<evidence type="ECO:0000313" key="4">
    <source>
        <dbReference type="Proteomes" id="UP001165060"/>
    </source>
</evidence>
<dbReference type="PANTHER" id="PTHR11802:SF201">
    <property type="entry name" value="CARBOXYPEPTIDASE"/>
    <property type="match status" value="1"/>
</dbReference>
<feature type="chain" id="PRO_5046301802" description="Carboxypeptidase" evidence="2">
    <location>
        <begin position="20"/>
        <end position="530"/>
    </location>
</feature>
<evidence type="ECO:0000256" key="2">
    <source>
        <dbReference type="SAM" id="SignalP"/>
    </source>
</evidence>
<comment type="similarity">
    <text evidence="1">Belongs to the peptidase S10 family.</text>
</comment>
<sequence length="530" mass="57528">MKFLLSCLSAALLTTAASAAPSSDLVTTALPGFPSHLDKFSVYSGFLNVSTPTLESETGYTSLMIHYQFDTSMSATASSDPVSVWHTGGPGGSSMYGLYGELGYFQVSSSGLLANDDYSFNKVSNMLYLESPAGSFLTPTTAGMSSGFSYCLIEGERQETCTWNDTSQAAAYAATLAAFYDAFPEYGSNDLLFIGESYAGQYIPNIANYILTSPNADPSLAKRLKGIAVGNGCWGGGESYESDSFMCNGPNEDRDNVELFHGKGLMSTKLYKKIQAACSFSETEVDFDSATPAPEGSAECEALLDLMEEQVGPINIYNVYDNCPSDDDAGQAQKLWSERSGKGVRWVRKYLVQNMHRDPVEVKRELEELGGGYDWTCGQFDAIPDWFSRKDVRSALHMPETSLTSSFNYELTGPASVTLYPSLLQSGLRVLIYNGDADACVPYIGNEIWTTGMEDRGVVEEVDAWHTWFVDAKDATATGASTSYKVVGADEEDGKMFQFVTVRLAGHEVPGFAPRAGFAVFDKFVKGDVF</sequence>
<dbReference type="InterPro" id="IPR029058">
    <property type="entry name" value="AB_hydrolase_fold"/>
</dbReference>
<evidence type="ECO:0000256" key="1">
    <source>
        <dbReference type="ARBA" id="ARBA00009431"/>
    </source>
</evidence>
<dbReference type="InterPro" id="IPR001563">
    <property type="entry name" value="Peptidase_S10"/>
</dbReference>
<evidence type="ECO:0008006" key="5">
    <source>
        <dbReference type="Google" id="ProtNLM"/>
    </source>
</evidence>
<name>A0ABQ6M9N3_9STRA</name>
<reference evidence="3 4" key="1">
    <citation type="journal article" date="2023" name="Commun. Biol.">
        <title>Genome analysis of Parmales, the sister group of diatoms, reveals the evolutionary specialization of diatoms from phago-mixotrophs to photoautotrophs.</title>
        <authorList>
            <person name="Ban H."/>
            <person name="Sato S."/>
            <person name="Yoshikawa S."/>
            <person name="Yamada K."/>
            <person name="Nakamura Y."/>
            <person name="Ichinomiya M."/>
            <person name="Sato N."/>
            <person name="Blanc-Mathieu R."/>
            <person name="Endo H."/>
            <person name="Kuwata A."/>
            <person name="Ogata H."/>
        </authorList>
    </citation>
    <scope>NUCLEOTIDE SEQUENCE [LARGE SCALE GENOMIC DNA]</scope>
</reference>
<dbReference type="PROSITE" id="PS00560">
    <property type="entry name" value="CARBOXYPEPT_SER_HIS"/>
    <property type="match status" value="1"/>
</dbReference>
<gene>
    <name evidence="3" type="ORF">TeGR_g10355</name>
</gene>
<dbReference type="PANTHER" id="PTHR11802">
    <property type="entry name" value="SERINE PROTEASE FAMILY S10 SERINE CARBOXYPEPTIDASE"/>
    <property type="match status" value="1"/>
</dbReference>